<name>A0A157RD21_9BORD</name>
<accession>A0A157RD21</accession>
<dbReference type="Proteomes" id="UP000076825">
    <property type="component" value="Chromosome 1"/>
</dbReference>
<dbReference type="GO" id="GO:0006355">
    <property type="term" value="P:regulation of DNA-templated transcription"/>
    <property type="evidence" value="ECO:0007669"/>
    <property type="project" value="InterPro"/>
</dbReference>
<proteinExistence type="predicted"/>
<dbReference type="InterPro" id="IPR036388">
    <property type="entry name" value="WH-like_DNA-bd_sf"/>
</dbReference>
<dbReference type="eggNOG" id="COG0745">
    <property type="taxonomic scope" value="Bacteria"/>
</dbReference>
<dbReference type="InterPro" id="IPR016032">
    <property type="entry name" value="Sig_transdc_resp-reg_C-effctor"/>
</dbReference>
<dbReference type="GeneID" id="56591217"/>
<dbReference type="SUPFAM" id="SSF46894">
    <property type="entry name" value="C-terminal effector domain of the bipartite response regulators"/>
    <property type="match status" value="1"/>
</dbReference>
<dbReference type="KEGG" id="btrm:SAMEA390648701493"/>
<evidence type="ECO:0000313" key="3">
    <source>
        <dbReference type="Proteomes" id="UP000076825"/>
    </source>
</evidence>
<evidence type="ECO:0000313" key="2">
    <source>
        <dbReference type="EMBL" id="SAI68760.1"/>
    </source>
</evidence>
<dbReference type="GO" id="GO:0003677">
    <property type="term" value="F:DNA binding"/>
    <property type="evidence" value="ECO:0007669"/>
    <property type="project" value="InterPro"/>
</dbReference>
<organism evidence="2 3">
    <name type="scientific">Bordetella trematum</name>
    <dbReference type="NCBI Taxonomy" id="123899"/>
    <lineage>
        <taxon>Bacteria</taxon>
        <taxon>Pseudomonadati</taxon>
        <taxon>Pseudomonadota</taxon>
        <taxon>Betaproteobacteria</taxon>
        <taxon>Burkholderiales</taxon>
        <taxon>Alcaligenaceae</taxon>
        <taxon>Bordetella</taxon>
    </lineage>
</organism>
<protein>
    <submittedName>
        <fullName evidence="2">Transcriptional regulator</fullName>
    </submittedName>
</protein>
<reference evidence="2 3" key="1">
    <citation type="submission" date="2016-04" db="EMBL/GenBank/DDBJ databases">
        <authorList>
            <consortium name="Pathogen Informatics"/>
        </authorList>
    </citation>
    <scope>NUCLEOTIDE SEQUENCE [LARGE SCALE GENOMIC DNA]</scope>
    <source>
        <strain evidence="2 3">H044680328</strain>
    </source>
</reference>
<dbReference type="STRING" id="123899.SAMEA3906487_01493"/>
<dbReference type="EMBL" id="LT546645">
    <property type="protein sequence ID" value="SAI68760.1"/>
    <property type="molecule type" value="Genomic_DNA"/>
</dbReference>
<dbReference type="OrthoDB" id="8681008at2"/>
<keyword evidence="3" id="KW-1185">Reference proteome</keyword>
<dbReference type="PATRIC" id="fig|123899.6.peg.1473"/>
<gene>
    <name evidence="2" type="ORF">SAMEA3906487_01493</name>
</gene>
<dbReference type="Gene3D" id="1.10.10.10">
    <property type="entry name" value="Winged helix-like DNA-binding domain superfamily/Winged helix DNA-binding domain"/>
    <property type="match status" value="1"/>
</dbReference>
<dbReference type="AlphaFoldDB" id="A0A157RD21"/>
<dbReference type="RefSeq" id="WP_025513934.1">
    <property type="nucleotide sequence ID" value="NZ_CP016340.1"/>
</dbReference>
<evidence type="ECO:0000256" key="1">
    <source>
        <dbReference type="SAM" id="MobiDB-lite"/>
    </source>
</evidence>
<feature type="region of interest" description="Disordered" evidence="1">
    <location>
        <begin position="1"/>
        <end position="24"/>
    </location>
</feature>
<sequence>MVQFLRGFDDDGQPPQAPLTRDRRLTPRPPVLVLMTCEDAALSPGDQEHLVMTLRRGGWLVYAEQPDGSWAERLEEVAPDVLLVRSGAAHAGFVTHIIGLVKGRGQGVCVVAQFGAVAPGLRIAALKAGADICLSLPDAAGPWLAAELLAVVEASRRSRSLGLSRGWTLNEARRSLLGPQGISLPLTPVEGEFLSRLFASPGCCLRRSESDNGEQSRRLDVMVSRLRSKAREAGVDLPLRAVRHWGYIFLAELTDPP</sequence>